<dbReference type="AlphaFoldDB" id="A0A1L3LRJ2"/>
<accession>A0A1L3LRJ2</accession>
<evidence type="ECO:0000313" key="2">
    <source>
        <dbReference type="Proteomes" id="UP000182306"/>
    </source>
</evidence>
<reference evidence="1 2" key="1">
    <citation type="submission" date="2015-10" db="EMBL/GenBank/DDBJ databases">
        <title>Genomic differences between typical nodule nitrogen-fixing rhizobial strains and those coming from bean seeds.</title>
        <authorList>
            <person name="Peralta H."/>
            <person name="Aguilar-Vera A."/>
            <person name="Diaz R."/>
            <person name="Mora Y."/>
            <person name="Martinez-Batallar G."/>
            <person name="Salazar E."/>
            <person name="Vargas-Lagunas C."/>
            <person name="Encarnacion S."/>
            <person name="Girard L."/>
            <person name="Mora J."/>
        </authorList>
    </citation>
    <scope>NUCLEOTIDE SEQUENCE [LARGE SCALE GENOMIC DNA]</scope>
    <source>
        <strain evidence="1 2">CFNEI 73</strain>
    </source>
</reference>
<dbReference type="RefSeq" id="WP_037417532.1">
    <property type="nucleotide sequence ID" value="NZ_CP013107.1"/>
</dbReference>
<dbReference type="OrthoDB" id="7916805at2"/>
<name>A0A1L3LRJ2_9HYPH</name>
<protein>
    <submittedName>
        <fullName evidence="1">Uncharacterized protein</fullName>
    </submittedName>
</protein>
<sequence>MCRYTVLAALCVTASSAFAGELEALQGESIDLGAYHGVVYYTEAGDDFRVVTTIAEGEAGSPVRFEVTLDEGRGLTISIPGRLDEPSQAVEISRTGGKLFVEGAEHAPQLVHAGK</sequence>
<organism evidence="1 2">
    <name type="scientific">Sinorhizobium americanum</name>
    <dbReference type="NCBI Taxonomy" id="194963"/>
    <lineage>
        <taxon>Bacteria</taxon>
        <taxon>Pseudomonadati</taxon>
        <taxon>Pseudomonadota</taxon>
        <taxon>Alphaproteobacteria</taxon>
        <taxon>Hyphomicrobiales</taxon>
        <taxon>Rhizobiaceae</taxon>
        <taxon>Sinorhizobium/Ensifer group</taxon>
        <taxon>Sinorhizobium</taxon>
    </lineage>
</organism>
<gene>
    <name evidence="1" type="ORF">SAMCFNEI73_Ch3409</name>
</gene>
<keyword evidence="2" id="KW-1185">Reference proteome</keyword>
<dbReference type="KEGG" id="same:SAMCFNEI73_Ch3409"/>
<proteinExistence type="predicted"/>
<dbReference type="Proteomes" id="UP000182306">
    <property type="component" value="Chromosome"/>
</dbReference>
<dbReference type="EMBL" id="CP013107">
    <property type="protein sequence ID" value="APG92663.1"/>
    <property type="molecule type" value="Genomic_DNA"/>
</dbReference>
<evidence type="ECO:0000313" key="1">
    <source>
        <dbReference type="EMBL" id="APG92663.1"/>
    </source>
</evidence>